<dbReference type="eggNOG" id="ENOG5032VFQ">
    <property type="taxonomic scope" value="Bacteria"/>
</dbReference>
<evidence type="ECO:0000313" key="2">
    <source>
        <dbReference type="Proteomes" id="UP000044071"/>
    </source>
</evidence>
<keyword evidence="2" id="KW-1185">Reference proteome</keyword>
<dbReference type="Pfam" id="PF10677">
    <property type="entry name" value="DUF2490"/>
    <property type="match status" value="1"/>
</dbReference>
<organism evidence="1 2">
    <name type="scientific">Legionella massiliensis</name>
    <dbReference type="NCBI Taxonomy" id="1034943"/>
    <lineage>
        <taxon>Bacteria</taxon>
        <taxon>Pseudomonadati</taxon>
        <taxon>Pseudomonadota</taxon>
        <taxon>Gammaproteobacteria</taxon>
        <taxon>Legionellales</taxon>
        <taxon>Legionellaceae</taxon>
        <taxon>Legionella</taxon>
    </lineage>
</organism>
<accession>A0A078KU71</accession>
<dbReference type="AlphaFoldDB" id="A0A078KU71"/>
<evidence type="ECO:0000313" key="1">
    <source>
        <dbReference type="EMBL" id="CDZ77985.1"/>
    </source>
</evidence>
<name>A0A078KU71_9GAMM</name>
<reference evidence="1 2" key="1">
    <citation type="submission" date="2014-06" db="EMBL/GenBank/DDBJ databases">
        <authorList>
            <person name="Urmite Genomes Urmite Genomes"/>
        </authorList>
    </citation>
    <scope>NUCLEOTIDE SEQUENCE [LARGE SCALE GENOMIC DNA]</scope>
</reference>
<proteinExistence type="predicted"/>
<sequence length="249" mass="29276">MDAISAPSRIVLKRNYPIFLQPLSAFVLLCYCITGNCSTIQDYQNWFNLTASGNFSKDSRSFSRFKYWLEGQERLGDDSSRRSQTLFRPGLGYDLTKHLSFWLGYAWIQTGAPFASSLFIENRTWEQLLWKKEFKYLTFSSRTRMEQRFAKRNTNVGYRARQQFKLVIPLRTHSKWSLVSSEELFWNKNNFNADGEGQGFDQNRVFVGLGYKITSKITSEIGYMDQYIRRIRSPYFNSNILSINFYVSL</sequence>
<gene>
    <name evidence="1" type="ORF">BN59_02281</name>
</gene>
<dbReference type="Proteomes" id="UP000044071">
    <property type="component" value="Unassembled WGS sequence"/>
</dbReference>
<protein>
    <recommendedName>
        <fullName evidence="3">DUF2490 domain-containing protein</fullName>
    </recommendedName>
</protein>
<dbReference type="EMBL" id="CCSB01000002">
    <property type="protein sequence ID" value="CDZ77985.1"/>
    <property type="molecule type" value="Genomic_DNA"/>
</dbReference>
<dbReference type="STRING" id="1034943.BN59_02281"/>
<evidence type="ECO:0008006" key="3">
    <source>
        <dbReference type="Google" id="ProtNLM"/>
    </source>
</evidence>
<dbReference type="OrthoDB" id="5381041at2"/>
<dbReference type="InterPro" id="IPR019619">
    <property type="entry name" value="DUF2490"/>
</dbReference>